<dbReference type="STRING" id="1003.SAMN04488541_1006116"/>
<protein>
    <submittedName>
        <fullName evidence="3">Endonuclease, Uma2 family (Restriction endonuclease fold)</fullName>
    </submittedName>
</protein>
<sequence>MIIKTDPITDEIIYPSSDGKRMAENTLQYRYITTIHGGIDAMFAQDPNVFVAADLLWYPVQGQPQISTAPDTMVVIGRPKGERLSYLQWKEDNMPPQVVFEVLSPSNTPSEMNRKLAFYDRYGVKEYYIYDPDNGEFYGYIRSGERLTQILENMQGYQSPILKITFEIGEQGELKIYDPNGMPFLSYREQTERFFQEHKMRIAEEKAKEEALKMLEEERKAKEEERKAKEEERRAKEEERRAKEEALAELERLRRLLGDKK</sequence>
<keyword evidence="3" id="KW-0378">Hydrolase</keyword>
<name>A0A1I2D8K8_9BACT</name>
<keyword evidence="4" id="KW-1185">Reference proteome</keyword>
<dbReference type="GO" id="GO:0004519">
    <property type="term" value="F:endonuclease activity"/>
    <property type="evidence" value="ECO:0007669"/>
    <property type="project" value="UniProtKB-KW"/>
</dbReference>
<dbReference type="PANTHER" id="PTHR33352">
    <property type="entry name" value="SLR1095 PROTEIN"/>
    <property type="match status" value="1"/>
</dbReference>
<evidence type="ECO:0000313" key="4">
    <source>
        <dbReference type="Proteomes" id="UP000199513"/>
    </source>
</evidence>
<dbReference type="SUPFAM" id="SSF52980">
    <property type="entry name" value="Restriction endonuclease-like"/>
    <property type="match status" value="1"/>
</dbReference>
<dbReference type="PANTHER" id="PTHR33352:SF2">
    <property type="entry name" value="SLL0995 PROTEIN"/>
    <property type="match status" value="1"/>
</dbReference>
<dbReference type="InterPro" id="IPR012296">
    <property type="entry name" value="Nuclease_put_TT1808"/>
</dbReference>
<gene>
    <name evidence="3" type="ORF">SAMN04488541_1006116</name>
</gene>
<dbReference type="Pfam" id="PF05685">
    <property type="entry name" value="Uma2"/>
    <property type="match status" value="1"/>
</dbReference>
<keyword evidence="3" id="KW-0540">Nuclease</keyword>
<evidence type="ECO:0000256" key="1">
    <source>
        <dbReference type="SAM" id="MobiDB-lite"/>
    </source>
</evidence>
<dbReference type="CDD" id="cd06260">
    <property type="entry name" value="DUF820-like"/>
    <property type="match status" value="1"/>
</dbReference>
<organism evidence="3 4">
    <name type="scientific">Thermoflexibacter ruber</name>
    <dbReference type="NCBI Taxonomy" id="1003"/>
    <lineage>
        <taxon>Bacteria</taxon>
        <taxon>Pseudomonadati</taxon>
        <taxon>Bacteroidota</taxon>
        <taxon>Cytophagia</taxon>
        <taxon>Cytophagales</taxon>
        <taxon>Thermoflexibacteraceae</taxon>
        <taxon>Thermoflexibacter</taxon>
    </lineage>
</organism>
<feature type="region of interest" description="Disordered" evidence="1">
    <location>
        <begin position="218"/>
        <end position="244"/>
    </location>
</feature>
<evidence type="ECO:0000313" key="3">
    <source>
        <dbReference type="EMBL" id="SFE76882.1"/>
    </source>
</evidence>
<dbReference type="Gene3D" id="3.90.1570.10">
    <property type="entry name" value="tt1808, chain A"/>
    <property type="match status" value="1"/>
</dbReference>
<reference evidence="3 4" key="1">
    <citation type="submission" date="2016-10" db="EMBL/GenBank/DDBJ databases">
        <authorList>
            <person name="de Groot N.N."/>
        </authorList>
    </citation>
    <scope>NUCLEOTIDE SEQUENCE [LARGE SCALE GENOMIC DNA]</scope>
    <source>
        <strain>GEY</strain>
        <strain evidence="4">DSM 9560</strain>
    </source>
</reference>
<dbReference type="InterPro" id="IPR011335">
    <property type="entry name" value="Restrct_endonuc-II-like"/>
</dbReference>
<dbReference type="OrthoDB" id="985904at2"/>
<dbReference type="AlphaFoldDB" id="A0A1I2D8K8"/>
<dbReference type="InterPro" id="IPR008538">
    <property type="entry name" value="Uma2"/>
</dbReference>
<accession>A0A1I2D8K8</accession>
<dbReference type="EMBL" id="FONY01000006">
    <property type="protein sequence ID" value="SFE76882.1"/>
    <property type="molecule type" value="Genomic_DNA"/>
</dbReference>
<keyword evidence="3" id="KW-0255">Endonuclease</keyword>
<proteinExistence type="predicted"/>
<evidence type="ECO:0000259" key="2">
    <source>
        <dbReference type="Pfam" id="PF05685"/>
    </source>
</evidence>
<dbReference type="RefSeq" id="WP_091541139.1">
    <property type="nucleotide sequence ID" value="NZ_FONY01000006.1"/>
</dbReference>
<feature type="domain" description="Putative restriction endonuclease" evidence="2">
    <location>
        <begin position="46"/>
        <end position="154"/>
    </location>
</feature>
<dbReference type="Proteomes" id="UP000199513">
    <property type="component" value="Unassembled WGS sequence"/>
</dbReference>